<accession>A0A1I1SUS0</accession>
<proteinExistence type="predicted"/>
<dbReference type="SUPFAM" id="SSF53474">
    <property type="entry name" value="alpha/beta-Hydrolases"/>
    <property type="match status" value="1"/>
</dbReference>
<dbReference type="Gene3D" id="3.40.50.1820">
    <property type="entry name" value="alpha/beta hydrolase"/>
    <property type="match status" value="1"/>
</dbReference>
<gene>
    <name evidence="2" type="ORF">SAMN02745121_00280</name>
</gene>
<dbReference type="AlphaFoldDB" id="A0A1I1SUS0"/>
<evidence type="ECO:0000256" key="1">
    <source>
        <dbReference type="SAM" id="SignalP"/>
    </source>
</evidence>
<sequence length="252" mass="26417">MALGKVLVTVFATAATLAGAGYLISTFGQPTPNGTGNGNGNGPPKLGSWEFAEWTTTATDPAAELPTIVVLHDTDSGDADIRAMFAGFESPARVLVPLGTVGSGQKRSYIEPQADLMTLQKVSIGLQDFLFAALQERKVKGRLIVVGLGSSGTLATALGLFAGLAVRQAYALGGSYNTSSVPLAPQADVKIRQWLQSVLSKSVQDATTEAFKLMTSRGFNAELLIGDFDLPVTTAVFKAWLWPELLQGVGEA</sequence>
<keyword evidence="1" id="KW-0732">Signal</keyword>
<dbReference type="RefSeq" id="WP_170136499.1">
    <property type="nucleotide sequence ID" value="NZ_FOMX01000002.1"/>
</dbReference>
<organism evidence="2 3">
    <name type="scientific">Nannocystis exedens</name>
    <dbReference type="NCBI Taxonomy" id="54"/>
    <lineage>
        <taxon>Bacteria</taxon>
        <taxon>Pseudomonadati</taxon>
        <taxon>Myxococcota</taxon>
        <taxon>Polyangia</taxon>
        <taxon>Nannocystales</taxon>
        <taxon>Nannocystaceae</taxon>
        <taxon>Nannocystis</taxon>
    </lineage>
</organism>
<reference evidence="3" key="1">
    <citation type="submission" date="2016-10" db="EMBL/GenBank/DDBJ databases">
        <authorList>
            <person name="Varghese N."/>
            <person name="Submissions S."/>
        </authorList>
    </citation>
    <scope>NUCLEOTIDE SEQUENCE [LARGE SCALE GENOMIC DNA]</scope>
    <source>
        <strain evidence="3">ATCC 25963</strain>
    </source>
</reference>
<keyword evidence="3" id="KW-1185">Reference proteome</keyword>
<evidence type="ECO:0000313" key="2">
    <source>
        <dbReference type="EMBL" id="SFD50091.1"/>
    </source>
</evidence>
<protein>
    <submittedName>
        <fullName evidence="2">Uncharacterized protein</fullName>
    </submittedName>
</protein>
<evidence type="ECO:0000313" key="3">
    <source>
        <dbReference type="Proteomes" id="UP000199400"/>
    </source>
</evidence>
<dbReference type="EMBL" id="FOMX01000002">
    <property type="protein sequence ID" value="SFD50091.1"/>
    <property type="molecule type" value="Genomic_DNA"/>
</dbReference>
<dbReference type="InterPro" id="IPR029058">
    <property type="entry name" value="AB_hydrolase_fold"/>
</dbReference>
<feature type="chain" id="PRO_5011475420" evidence="1">
    <location>
        <begin position="21"/>
        <end position="252"/>
    </location>
</feature>
<dbReference type="Proteomes" id="UP000199400">
    <property type="component" value="Unassembled WGS sequence"/>
</dbReference>
<dbReference type="STRING" id="54.SAMN02745121_00280"/>
<feature type="signal peptide" evidence="1">
    <location>
        <begin position="1"/>
        <end position="20"/>
    </location>
</feature>
<name>A0A1I1SUS0_9BACT</name>